<evidence type="ECO:0000313" key="2">
    <source>
        <dbReference type="EMBL" id="GGE95672.1"/>
    </source>
</evidence>
<evidence type="ECO:0000313" key="3">
    <source>
        <dbReference type="Proteomes" id="UP000650994"/>
    </source>
</evidence>
<dbReference type="EMBL" id="BMFL01000007">
    <property type="protein sequence ID" value="GGE95672.1"/>
    <property type="molecule type" value="Genomic_DNA"/>
</dbReference>
<evidence type="ECO:0000259" key="1">
    <source>
        <dbReference type="Pfam" id="PF04536"/>
    </source>
</evidence>
<organism evidence="2 3">
    <name type="scientific">Chishuiella changwenlii</name>
    <dbReference type="NCBI Taxonomy" id="1434701"/>
    <lineage>
        <taxon>Bacteria</taxon>
        <taxon>Pseudomonadati</taxon>
        <taxon>Bacteroidota</taxon>
        <taxon>Flavobacteriia</taxon>
        <taxon>Flavobacteriales</taxon>
        <taxon>Weeksellaceae</taxon>
        <taxon>Chishuiella</taxon>
    </lineage>
</organism>
<feature type="domain" description="TPM" evidence="1">
    <location>
        <begin position="1"/>
        <end position="36"/>
    </location>
</feature>
<dbReference type="Pfam" id="PF04536">
    <property type="entry name" value="TPM_phosphatase"/>
    <property type="match status" value="1"/>
</dbReference>
<comment type="caution">
    <text evidence="2">The sequence shown here is derived from an EMBL/GenBank/DDBJ whole genome shotgun (WGS) entry which is preliminary data.</text>
</comment>
<proteinExistence type="predicted"/>
<accession>A0ABQ1THJ5</accession>
<reference evidence="3" key="1">
    <citation type="journal article" date="2019" name="Int. J. Syst. Evol. Microbiol.">
        <title>The Global Catalogue of Microorganisms (GCM) 10K type strain sequencing project: providing services to taxonomists for standard genome sequencing and annotation.</title>
        <authorList>
            <consortium name="The Broad Institute Genomics Platform"/>
            <consortium name="The Broad Institute Genome Sequencing Center for Infectious Disease"/>
            <person name="Wu L."/>
            <person name="Ma J."/>
        </authorList>
    </citation>
    <scope>NUCLEOTIDE SEQUENCE [LARGE SCALE GENOMIC DNA]</scope>
    <source>
        <strain evidence="3">CGMCC 1.12707</strain>
    </source>
</reference>
<gene>
    <name evidence="2" type="ORF">GCM10010984_11450</name>
</gene>
<dbReference type="Proteomes" id="UP000650994">
    <property type="component" value="Unassembled WGS sequence"/>
</dbReference>
<dbReference type="InterPro" id="IPR007621">
    <property type="entry name" value="TPM_dom"/>
</dbReference>
<name>A0ABQ1THJ5_9FLAO</name>
<dbReference type="Gene3D" id="3.10.310.50">
    <property type="match status" value="1"/>
</dbReference>
<sequence length="39" mass="4618">MTDEICKKIIDSTIVPEFKEANYYEGLDKGIDEIIRLWK</sequence>
<keyword evidence="3" id="KW-1185">Reference proteome</keyword>
<protein>
    <recommendedName>
        <fullName evidence="1">TPM domain-containing protein</fullName>
    </recommendedName>
</protein>